<keyword evidence="1" id="KW-0812">Transmembrane</keyword>
<feature type="transmembrane region" description="Helical" evidence="1">
    <location>
        <begin position="6"/>
        <end position="24"/>
    </location>
</feature>
<dbReference type="AlphaFoldDB" id="A0A2N3LN86"/>
<proteinExistence type="predicted"/>
<organism evidence="2 3">
    <name type="scientific">Heyndrickxia camelliae</name>
    <dbReference type="NCBI Taxonomy" id="1707093"/>
    <lineage>
        <taxon>Bacteria</taxon>
        <taxon>Bacillati</taxon>
        <taxon>Bacillota</taxon>
        <taxon>Bacilli</taxon>
        <taxon>Bacillales</taxon>
        <taxon>Bacillaceae</taxon>
        <taxon>Heyndrickxia</taxon>
    </lineage>
</organism>
<keyword evidence="1" id="KW-0472">Membrane</keyword>
<dbReference type="Proteomes" id="UP000233440">
    <property type="component" value="Unassembled WGS sequence"/>
</dbReference>
<dbReference type="OrthoDB" id="9997019at2"/>
<keyword evidence="1" id="KW-1133">Transmembrane helix</keyword>
<sequence>MDILYWILIGLFIIMVLFGLKNWLRFILYSFAEHGLLAGLLLLIFCVLLIAPSLIKEFAPHYYGYSIWALILYIAGLLFYRWNKTGFKDEEG</sequence>
<accession>A0A2N3LN86</accession>
<evidence type="ECO:0000313" key="3">
    <source>
        <dbReference type="Proteomes" id="UP000233440"/>
    </source>
</evidence>
<dbReference type="RefSeq" id="WP_101353460.1">
    <property type="nucleotide sequence ID" value="NZ_PIQO01000003.1"/>
</dbReference>
<keyword evidence="3" id="KW-1185">Reference proteome</keyword>
<evidence type="ECO:0000256" key="1">
    <source>
        <dbReference type="SAM" id="Phobius"/>
    </source>
</evidence>
<feature type="transmembrane region" description="Helical" evidence="1">
    <location>
        <begin position="61"/>
        <end position="80"/>
    </location>
</feature>
<comment type="caution">
    <text evidence="2">The sequence shown here is derived from an EMBL/GenBank/DDBJ whole genome shotgun (WGS) entry which is preliminary data.</text>
</comment>
<evidence type="ECO:0000313" key="2">
    <source>
        <dbReference type="EMBL" id="PKR86091.1"/>
    </source>
</evidence>
<protein>
    <submittedName>
        <fullName evidence="2">Uncharacterized protein</fullName>
    </submittedName>
</protein>
<feature type="transmembrane region" description="Helical" evidence="1">
    <location>
        <begin position="36"/>
        <end position="55"/>
    </location>
</feature>
<name>A0A2N3LN86_9BACI</name>
<gene>
    <name evidence="2" type="ORF">CWO92_06890</name>
</gene>
<dbReference type="EMBL" id="PIQO01000003">
    <property type="protein sequence ID" value="PKR86091.1"/>
    <property type="molecule type" value="Genomic_DNA"/>
</dbReference>
<reference evidence="2 3" key="1">
    <citation type="submission" date="2017-11" db="EMBL/GenBank/DDBJ databases">
        <title>Bacillus camelliae sp. nov., isolated from pu'er tea.</title>
        <authorList>
            <person name="Niu L."/>
        </authorList>
    </citation>
    <scope>NUCLEOTIDE SEQUENCE [LARGE SCALE GENOMIC DNA]</scope>
    <source>
        <strain evidence="2 3">7578-1</strain>
    </source>
</reference>